<dbReference type="InterPro" id="IPR000184">
    <property type="entry name" value="Bac_surfAg_D15"/>
</dbReference>
<name>A0A2T1N731_9FLAO</name>
<dbReference type="RefSeq" id="WP_106463931.1">
    <property type="nucleotide sequence ID" value="NZ_PXOQ01000010.1"/>
</dbReference>
<keyword evidence="3" id="KW-0732">Signal</keyword>
<dbReference type="PROSITE" id="PS51257">
    <property type="entry name" value="PROKAR_LIPOPROTEIN"/>
    <property type="match status" value="1"/>
</dbReference>
<protein>
    <recommendedName>
        <fullName evidence="7">Bacterial surface antigen (D15) domain-containing protein</fullName>
    </recommendedName>
</protein>
<sequence length="766" mass="87130">MKYLKGFNLNWLSYILVANLVVVLVQSCAVKKYIPEGELLYTGAEIEIKADSSVKQPQDLKAILEAATTPKPNSTFLGMRPGLHYYYVNQKEKPGFLNRWLYKKFGEEPVYKSDVQSYEVEDVLKNKLENNGFFYSTANSTFTDNEDAKESFVTYSVSVPTPYLIESYQVDSMPEPLYSQIKQSVESSQFKKGIRFDLQSLKLERERLDGILKKRGYFNFNSDFLIFEADSNQYANKRIDLFLKLKNDVPEKAIIPYRIRNLNIYPDYELPKDSKVSDNERYDNKNYIQDPQFFRADRLNPFITLEEGQLYNPQTSKNTARRLSTIGAYKYVNIQYKEIDSSASDGIGYLDADIFLSPLNKRAVRAELQAVTKSNSFAGPGIILTFSNRNLFKGGETLNISLKSAYETQIASGNQSGLSSLELGAKAELIFPRVLFPIKISDNYFEYAIPKTRMSLGFDYLNRTKLYSLLSANARFGYVWDANRYVTHAVNPISTNYTRLSNTTDEFQRILDENPFLQRSFDQEFISGLTYSFTYNEMVNTKKKHQIFANFNFDVAGNSISLFGKEGAPNGAKEIFGLEYAQFAKADVDFHYHFNFGKEQKIATRLFAGYGLAYGNSDILPFTKQYFSGGPYSVRAFRIRSLGPGTYNELGTDEGTFFDQTGNIRLEANIEYRFPVYGFLKGAIFADAGNVWNSKENPSLPGGKFSNNFINELGMGTGIGARIDVQGFVIRLDLAAPFHDPSLPEGERLDFKFDEPILNFAIGYPF</sequence>
<dbReference type="AlphaFoldDB" id="A0A2T1N731"/>
<dbReference type="PANTHER" id="PTHR12815:SF47">
    <property type="entry name" value="TRANSLOCATION AND ASSEMBLY MODULE SUBUNIT TAMA"/>
    <property type="match status" value="1"/>
</dbReference>
<keyword evidence="9" id="KW-1185">Reference proteome</keyword>
<dbReference type="GO" id="GO:0019867">
    <property type="term" value="C:outer membrane"/>
    <property type="evidence" value="ECO:0007669"/>
    <property type="project" value="InterPro"/>
</dbReference>
<dbReference type="Pfam" id="PF01103">
    <property type="entry name" value="Omp85"/>
    <property type="match status" value="1"/>
</dbReference>
<feature type="transmembrane region" description="Helical" evidence="6">
    <location>
        <begin position="7"/>
        <end position="25"/>
    </location>
</feature>
<evidence type="ECO:0000259" key="7">
    <source>
        <dbReference type="Pfam" id="PF01103"/>
    </source>
</evidence>
<reference evidence="8 9" key="1">
    <citation type="submission" date="2018-03" db="EMBL/GenBank/DDBJ databases">
        <title>Mesoflavibacter sp. HG37 and Mesoflavibacter sp. HG96 sp.nov., two marine bacteria isolated from seawater of Western Pacific Ocean.</title>
        <authorList>
            <person name="Cheng H."/>
            <person name="Wu Y.-H."/>
            <person name="Guo L.-L."/>
            <person name="Xu X.-W."/>
        </authorList>
    </citation>
    <scope>NUCLEOTIDE SEQUENCE [LARGE SCALE GENOMIC DNA]</scope>
    <source>
        <strain evidence="8 9">KCTC 32269</strain>
    </source>
</reference>
<accession>A0A2T1N731</accession>
<feature type="domain" description="Bacterial surface antigen (D15)" evidence="7">
    <location>
        <begin position="384"/>
        <end position="752"/>
    </location>
</feature>
<dbReference type="EMBL" id="PXOQ01000010">
    <property type="protein sequence ID" value="PSG87365.1"/>
    <property type="molecule type" value="Genomic_DNA"/>
</dbReference>
<organism evidence="8 9">
    <name type="scientific">Aurantibacter aestuarii</name>
    <dbReference type="NCBI Taxonomy" id="1266046"/>
    <lineage>
        <taxon>Bacteria</taxon>
        <taxon>Pseudomonadati</taxon>
        <taxon>Bacteroidota</taxon>
        <taxon>Flavobacteriia</taxon>
        <taxon>Flavobacteriales</taxon>
        <taxon>Flavobacteriaceae</taxon>
        <taxon>Aurantibacter</taxon>
    </lineage>
</organism>
<evidence type="ECO:0000256" key="6">
    <source>
        <dbReference type="SAM" id="Phobius"/>
    </source>
</evidence>
<evidence type="ECO:0000256" key="4">
    <source>
        <dbReference type="ARBA" id="ARBA00023136"/>
    </source>
</evidence>
<evidence type="ECO:0000313" key="9">
    <source>
        <dbReference type="Proteomes" id="UP000238426"/>
    </source>
</evidence>
<evidence type="ECO:0000256" key="2">
    <source>
        <dbReference type="ARBA" id="ARBA00022692"/>
    </source>
</evidence>
<evidence type="ECO:0000256" key="1">
    <source>
        <dbReference type="ARBA" id="ARBA00004370"/>
    </source>
</evidence>
<dbReference type="Proteomes" id="UP000238426">
    <property type="component" value="Unassembled WGS sequence"/>
</dbReference>
<keyword evidence="4 6" id="KW-0472">Membrane</keyword>
<gene>
    <name evidence="8" type="ORF">C7H52_10805</name>
</gene>
<evidence type="ECO:0000313" key="8">
    <source>
        <dbReference type="EMBL" id="PSG87365.1"/>
    </source>
</evidence>
<proteinExistence type="predicted"/>
<dbReference type="OrthoDB" id="9814535at2"/>
<keyword evidence="2 6" id="KW-0812">Transmembrane</keyword>
<evidence type="ECO:0000256" key="3">
    <source>
        <dbReference type="ARBA" id="ARBA00022729"/>
    </source>
</evidence>
<dbReference type="PANTHER" id="PTHR12815">
    <property type="entry name" value="SORTING AND ASSEMBLY MACHINERY SAMM50 PROTEIN FAMILY MEMBER"/>
    <property type="match status" value="1"/>
</dbReference>
<keyword evidence="6" id="KW-1133">Transmembrane helix</keyword>
<dbReference type="Gene3D" id="2.40.160.50">
    <property type="entry name" value="membrane protein fhac: a member of the omp85/tpsb transporter family"/>
    <property type="match status" value="1"/>
</dbReference>
<comment type="caution">
    <text evidence="8">The sequence shown here is derived from an EMBL/GenBank/DDBJ whole genome shotgun (WGS) entry which is preliminary data.</text>
</comment>
<dbReference type="InterPro" id="IPR039910">
    <property type="entry name" value="D15-like"/>
</dbReference>
<comment type="subcellular location">
    <subcellularLocation>
        <location evidence="1">Membrane</location>
    </subcellularLocation>
</comment>
<keyword evidence="5" id="KW-0998">Cell outer membrane</keyword>
<evidence type="ECO:0000256" key="5">
    <source>
        <dbReference type="ARBA" id="ARBA00023237"/>
    </source>
</evidence>